<evidence type="ECO:0000313" key="1">
    <source>
        <dbReference type="EMBL" id="QKF93894.1"/>
    </source>
</evidence>
<keyword evidence="2" id="KW-1185">Reference proteome</keyword>
<dbReference type="InterPro" id="IPR027417">
    <property type="entry name" value="P-loop_NTPase"/>
</dbReference>
<proteinExistence type="predicted"/>
<sequence length="294" mass="34401">MSNSKEVKLHGGKSMPIKTFDLKSFCPNPSICMIAKRGSGKSWVCRAILKYFSYLPGGVIIAKTERMNCFYGKFFPDTYIHYEYKSEILESLLYRQEIIIEKCKQKYKEGKKVDPRAFLVMDDCLASKGTWMNDQPILEVFYNGRHYQLLFILTMQFPLGIRPELRCNFDYIFLLAEDFYSNQKRLYDHYAGMFPSFDFFRQVFTQITDDFGTMVIVNRGARGSILDKVFYYKADNEDIGTIGCKQFKEFHDKNYNSNWKQSNESFDINKFVVKKNKQNIVVNKIGSDGGNEHK</sequence>
<dbReference type="EMBL" id="MT418680">
    <property type="protein sequence ID" value="QKF93894.1"/>
    <property type="molecule type" value="Genomic_DNA"/>
</dbReference>
<reference evidence="1 2" key="1">
    <citation type="submission" date="2020-04" db="EMBL/GenBank/DDBJ databases">
        <title>Advantages and limits of metagenomic assembly and binning of a giant virus.</title>
        <authorList>
            <person name="Schulz F."/>
            <person name="Andreani J."/>
            <person name="Francis R."/>
            <person name="Boudjemaa H."/>
            <person name="Bou Khalil J.Y."/>
            <person name="Lee J."/>
            <person name="La Scola B."/>
            <person name="Woyke T."/>
        </authorList>
    </citation>
    <scope>NUCLEOTIDE SEQUENCE [LARGE SCALE GENOMIC DNA]</scope>
    <source>
        <strain evidence="1 2">FV1/VV64</strain>
    </source>
</reference>
<accession>A0A7D3UVB3</accession>
<protein>
    <submittedName>
        <fullName evidence="1">VV A32-like packaging ATPase</fullName>
    </submittedName>
</protein>
<evidence type="ECO:0000313" key="2">
    <source>
        <dbReference type="Proteomes" id="UP001162001"/>
    </source>
</evidence>
<organism evidence="1 2">
    <name type="scientific">Fadolivirus FV1/VV64</name>
    <dbReference type="NCBI Taxonomy" id="3070911"/>
    <lineage>
        <taxon>Viruses</taxon>
        <taxon>Varidnaviria</taxon>
        <taxon>Bamfordvirae</taxon>
        <taxon>Nucleocytoviricota</taxon>
        <taxon>Megaviricetes</taxon>
        <taxon>Imitervirales</taxon>
        <taxon>Mimiviridae</taxon>
        <taxon>Klosneuvirinae</taxon>
        <taxon>Fadolivirus</taxon>
        <taxon>Fadolivirus algeromassiliense</taxon>
    </lineage>
</organism>
<gene>
    <name evidence="1" type="ORF">Fadolivirus_1_436</name>
</gene>
<dbReference type="Proteomes" id="UP001162001">
    <property type="component" value="Segment"/>
</dbReference>
<dbReference type="SUPFAM" id="SSF52540">
    <property type="entry name" value="P-loop containing nucleoside triphosphate hydrolases"/>
    <property type="match status" value="1"/>
</dbReference>
<name>A0A7D3UVB3_9VIRU</name>